<organism evidence="1 2">
    <name type="scientific">Tardibacter chloracetimidivorans</name>
    <dbReference type="NCBI Taxonomy" id="1921510"/>
    <lineage>
        <taxon>Bacteria</taxon>
        <taxon>Pseudomonadati</taxon>
        <taxon>Pseudomonadota</taxon>
        <taxon>Alphaproteobacteria</taxon>
        <taxon>Sphingomonadales</taxon>
        <taxon>Sphingomonadaceae</taxon>
        <taxon>Tardibacter</taxon>
    </lineage>
</organism>
<dbReference type="InterPro" id="IPR047937">
    <property type="entry name" value="Eex_IncN-like"/>
</dbReference>
<sequence>MRACLPLTAVALALATGACTSEPRGKDHFERHPDELAAVLKACADGTHNVPQECANAADVDILRKARGSLGQ</sequence>
<gene>
    <name evidence="1" type="ORF">BSL82_18020</name>
</gene>
<keyword evidence="2" id="KW-1185">Reference proteome</keyword>
<accession>A0A1L4A0D1</accession>
<dbReference type="RefSeq" id="WP_072598955.1">
    <property type="nucleotide sequence ID" value="NZ_CP018222.1"/>
</dbReference>
<evidence type="ECO:0000313" key="2">
    <source>
        <dbReference type="Proteomes" id="UP000182063"/>
    </source>
</evidence>
<geneLocation type="plasmid" evidence="2">
    <name>phsl1</name>
</geneLocation>
<dbReference type="NCBIfam" id="NF033894">
    <property type="entry name" value="Eex_IncN"/>
    <property type="match status" value="1"/>
</dbReference>
<dbReference type="PROSITE" id="PS51257">
    <property type="entry name" value="PROKAR_LIPOPROTEIN"/>
    <property type="match status" value="1"/>
</dbReference>
<reference evidence="1 2" key="1">
    <citation type="submission" date="2016-11" db="EMBL/GenBank/DDBJ databases">
        <title>Complete Genome Sequence of alachlor-degrading Sphingomonas sp. strain JJ-A5.</title>
        <authorList>
            <person name="Lee H."/>
            <person name="Ka J.-O."/>
        </authorList>
    </citation>
    <scope>NUCLEOTIDE SEQUENCE [LARGE SCALE GENOMIC DNA]</scope>
    <source>
        <strain evidence="1 2">JJ-A5</strain>
        <plasmid evidence="2">phsl1</plasmid>
    </source>
</reference>
<dbReference type="EMBL" id="CP018222">
    <property type="protein sequence ID" value="API61333.1"/>
    <property type="molecule type" value="Genomic_DNA"/>
</dbReference>
<keyword evidence="1" id="KW-0614">Plasmid</keyword>
<dbReference type="KEGG" id="sphj:BSL82_18020"/>
<evidence type="ECO:0008006" key="3">
    <source>
        <dbReference type="Google" id="ProtNLM"/>
    </source>
</evidence>
<protein>
    <recommendedName>
        <fullName evidence="3">EexN family lipoprotein</fullName>
    </recommendedName>
</protein>
<dbReference type="AlphaFoldDB" id="A0A1L4A0D1"/>
<evidence type="ECO:0000313" key="1">
    <source>
        <dbReference type="EMBL" id="API61333.1"/>
    </source>
</evidence>
<proteinExistence type="predicted"/>
<dbReference type="OrthoDB" id="7581394at2"/>
<dbReference type="Proteomes" id="UP000182063">
    <property type="component" value="Plasmid pHSL1"/>
</dbReference>
<name>A0A1L4A0D1_9SPHN</name>